<comment type="function">
    <text evidence="17">UDP-N-acetylglucosamine--dolichyl-phosphate N-acetylglucosaminephosphotransferase that operates in the biosynthetic pathway of dolichol-linked oligosaccharides, the glycan precursors employed in protein asparagine (N)-glycosylation. The assembly of dolichol-linked oligosaccharides begins on the cytosolic side of the endoplasmic reticulum membrane and finishes in its lumen. The sequential addition of sugars to dolichol pyrophosphate produces dolichol-linked oligosaccharides containing fourteen sugars, including two GlcNAcs, nine mannoses and three glucoses. Once assembled, the oligosaccharide is transferred from the lipid to nascent proteins by oligosaccharyltransferases. Catalyzes the initial step of dolichol-linked oligosaccharide biosynthesis, transfering GlcNAc-1-P from cytosolic UDP-GlcNAc onto the carrier lipid dolichyl phosphate (P-dolichol), yielding GlcNAc-P-P-dolichol embedded in the cytoplasmic leaflet of the endoplasmic reticulum membrane.</text>
</comment>
<comment type="subcellular location">
    <subcellularLocation>
        <location evidence="2">Endoplasmic reticulum membrane</location>
        <topology evidence="2">Multi-pass membrane protein</topology>
    </subcellularLocation>
</comment>
<evidence type="ECO:0000256" key="2">
    <source>
        <dbReference type="ARBA" id="ARBA00004477"/>
    </source>
</evidence>
<dbReference type="CDD" id="cd06855">
    <property type="entry name" value="GT_GPT_euk"/>
    <property type="match status" value="1"/>
</dbReference>
<feature type="transmembrane region" description="Helical" evidence="19">
    <location>
        <begin position="82"/>
        <end position="102"/>
    </location>
</feature>
<evidence type="ECO:0000256" key="4">
    <source>
        <dbReference type="ARBA" id="ARBA00009317"/>
    </source>
</evidence>
<evidence type="ECO:0000256" key="17">
    <source>
        <dbReference type="ARBA" id="ARBA00044717"/>
    </source>
</evidence>
<dbReference type="GO" id="GO:0043541">
    <property type="term" value="C:UDP-N-acetylglucosamine transferase complex"/>
    <property type="evidence" value="ECO:0007669"/>
    <property type="project" value="EnsemblFungi"/>
</dbReference>
<keyword evidence="13 19" id="KW-1133">Transmembrane helix</keyword>
<evidence type="ECO:0000256" key="11">
    <source>
        <dbReference type="ARBA" id="ARBA00022824"/>
    </source>
</evidence>
<evidence type="ECO:0000256" key="13">
    <source>
        <dbReference type="ARBA" id="ARBA00022989"/>
    </source>
</evidence>
<evidence type="ECO:0000256" key="1">
    <source>
        <dbReference type="ARBA" id="ARBA00001946"/>
    </source>
</evidence>
<feature type="transmembrane region" description="Helical" evidence="19">
    <location>
        <begin position="270"/>
        <end position="289"/>
    </location>
</feature>
<protein>
    <recommendedName>
        <fullName evidence="6">UDP-N-acetylglucosamine--dolichyl-phosphate N-acetylglucosaminephosphotransferase</fullName>
        <ecNumber evidence="5">2.7.8.15</ecNumber>
    </recommendedName>
    <alternativeName>
        <fullName evidence="15">GlcNAc-1-P transferase</fullName>
    </alternativeName>
    <alternativeName>
        <fullName evidence="16">N-acetylglucosamine-1-phosphate transferase</fullName>
    </alternativeName>
</protein>
<evidence type="ECO:0000256" key="3">
    <source>
        <dbReference type="ARBA" id="ARBA00004922"/>
    </source>
</evidence>
<evidence type="ECO:0000256" key="14">
    <source>
        <dbReference type="ARBA" id="ARBA00023136"/>
    </source>
</evidence>
<accession>A0A074VRJ0</accession>
<name>A0A074VRJ0_AURM1</name>
<organism evidence="20 21">
    <name type="scientific">Aureobasidium melanogenum (strain CBS 110374)</name>
    <name type="common">Aureobasidium pullulans var. melanogenum</name>
    <dbReference type="NCBI Taxonomy" id="1043003"/>
    <lineage>
        <taxon>Eukaryota</taxon>
        <taxon>Fungi</taxon>
        <taxon>Dikarya</taxon>
        <taxon>Ascomycota</taxon>
        <taxon>Pezizomycotina</taxon>
        <taxon>Dothideomycetes</taxon>
        <taxon>Dothideomycetidae</taxon>
        <taxon>Dothideales</taxon>
        <taxon>Saccotheciaceae</taxon>
        <taxon>Aureobasidium</taxon>
    </lineage>
</organism>
<evidence type="ECO:0000256" key="7">
    <source>
        <dbReference type="ARBA" id="ARBA00022676"/>
    </source>
</evidence>
<dbReference type="PANTHER" id="PTHR10571:SF0">
    <property type="entry name" value="UDP-N-ACETYLGLUCOSAMINE--DOLICHYL-PHOSPHATE N-ACETYLGLUCOSAMINEPHOSPHOTRANSFERASE"/>
    <property type="match status" value="1"/>
</dbReference>
<dbReference type="HOGENOM" id="CLU_029942_1_0_1"/>
<dbReference type="InterPro" id="IPR033895">
    <property type="entry name" value="GPT"/>
</dbReference>
<evidence type="ECO:0000256" key="19">
    <source>
        <dbReference type="SAM" id="Phobius"/>
    </source>
</evidence>
<keyword evidence="8 20" id="KW-0808">Transferase</keyword>
<evidence type="ECO:0000256" key="18">
    <source>
        <dbReference type="ARBA" id="ARBA00045078"/>
    </source>
</evidence>
<comment type="similarity">
    <text evidence="4">Belongs to the glycosyltransferase 4 family.</text>
</comment>
<feature type="transmembrane region" description="Helical" evidence="19">
    <location>
        <begin position="170"/>
        <end position="193"/>
    </location>
</feature>
<keyword evidence="21" id="KW-1185">Reference proteome</keyword>
<evidence type="ECO:0000256" key="9">
    <source>
        <dbReference type="ARBA" id="ARBA00022692"/>
    </source>
</evidence>
<sequence length="460" mass="50898">MSGQLSNTETWSLLACSAASLGVLSNTWSSDGAPVFASIALSGLAFSSSYAIIRWTGDAFIRVGRKGKDMSKKQPIELPEMMGLVSALVYLLCIITFLPFAFKHDIVAATSGGGNKDIVIEAQVVETGRFLHRFPLEKLASYGFAYGTLATVIILGIIDDFFDIRWRHKFFIPAFASLPILGLYFVDFGVTHVVVPIPLRPYLGELVDLGSLYYLYMSAISIFCPNSINILAGINGIEVAQSIVIALLILLNDAFYLVPSTPTLHPATDSHLFSVYLLLPFLGVSFALLQHNWFPAKVFVGDTYCYFAGMVFAVVGIMGHFSKTLMLLFIPQVFNFIYSAPQLFHIVPCPRHRLPRFNARTGLLEPSKATFTPEKPLNKIVGEVLKVLDKLKLLRVETDEKGTVVSTTNLTILNLWLVWRGPKREDRLAIEILAMQTFVGLLGLAVRHRLALVVFSQDNL</sequence>
<dbReference type="AlphaFoldDB" id="A0A074VRJ0"/>
<evidence type="ECO:0000256" key="15">
    <source>
        <dbReference type="ARBA" id="ARBA00029567"/>
    </source>
</evidence>
<evidence type="ECO:0000313" key="20">
    <source>
        <dbReference type="EMBL" id="KEQ63063.1"/>
    </source>
</evidence>
<feature type="transmembrane region" description="Helical" evidence="19">
    <location>
        <begin position="39"/>
        <end position="61"/>
    </location>
</feature>
<dbReference type="STRING" id="1043003.A0A074VRJ0"/>
<evidence type="ECO:0000313" key="21">
    <source>
        <dbReference type="Proteomes" id="UP000030672"/>
    </source>
</evidence>
<dbReference type="InterPro" id="IPR000715">
    <property type="entry name" value="Glycosyl_transferase_4"/>
</dbReference>
<evidence type="ECO:0000256" key="16">
    <source>
        <dbReference type="ARBA" id="ARBA00033238"/>
    </source>
</evidence>
<keyword evidence="14 19" id="KW-0472">Membrane</keyword>
<dbReference type="Proteomes" id="UP000030672">
    <property type="component" value="Unassembled WGS sequence"/>
</dbReference>
<keyword evidence="12" id="KW-0460">Magnesium</keyword>
<dbReference type="Pfam" id="PF00953">
    <property type="entry name" value="Glycos_transf_4"/>
    <property type="match status" value="1"/>
</dbReference>
<evidence type="ECO:0000256" key="10">
    <source>
        <dbReference type="ARBA" id="ARBA00022723"/>
    </source>
</evidence>
<reference evidence="20 21" key="1">
    <citation type="journal article" date="2014" name="BMC Genomics">
        <title>Genome sequencing of four Aureobasidium pullulans varieties: biotechnological potential, stress tolerance, and description of new species.</title>
        <authorList>
            <person name="Gostin Ar C."/>
            <person name="Ohm R.A."/>
            <person name="Kogej T."/>
            <person name="Sonjak S."/>
            <person name="Turk M."/>
            <person name="Zajc J."/>
            <person name="Zalar P."/>
            <person name="Grube M."/>
            <person name="Sun H."/>
            <person name="Han J."/>
            <person name="Sharma A."/>
            <person name="Chiniquy J."/>
            <person name="Ngan C.Y."/>
            <person name="Lipzen A."/>
            <person name="Barry K."/>
            <person name="Grigoriev I.V."/>
            <person name="Gunde-Cimerman N."/>
        </authorList>
    </citation>
    <scope>NUCLEOTIDE SEQUENCE [LARGE SCALE GENOMIC DNA]</scope>
    <source>
        <strain evidence="20 21">CBS 110374</strain>
    </source>
</reference>
<evidence type="ECO:0000256" key="8">
    <source>
        <dbReference type="ARBA" id="ARBA00022679"/>
    </source>
</evidence>
<evidence type="ECO:0000256" key="6">
    <source>
        <dbReference type="ARBA" id="ARBA00017659"/>
    </source>
</evidence>
<keyword evidence="9 19" id="KW-0812">Transmembrane</keyword>
<dbReference type="GO" id="GO:0046872">
    <property type="term" value="F:metal ion binding"/>
    <property type="evidence" value="ECO:0007669"/>
    <property type="project" value="UniProtKB-KW"/>
</dbReference>
<evidence type="ECO:0000256" key="5">
    <source>
        <dbReference type="ARBA" id="ARBA00013225"/>
    </source>
</evidence>
<feature type="transmembrane region" description="Helical" evidence="19">
    <location>
        <begin position="213"/>
        <end position="232"/>
    </location>
</feature>
<comment type="catalytic activity">
    <reaction evidence="18">
        <text>a di-trans,poly-cis-dolichyl phosphate + UDP-N-acetyl-alpha-D-glucosamine = an N-acetyl-alpha-D-glucosaminyl-diphospho-di-trans,poly-cis-dolichol + UMP</text>
        <dbReference type="Rhea" id="RHEA:13289"/>
        <dbReference type="Rhea" id="RHEA-COMP:19498"/>
        <dbReference type="Rhea" id="RHEA-COMP:19507"/>
        <dbReference type="ChEBI" id="CHEBI:57683"/>
        <dbReference type="ChEBI" id="CHEBI:57705"/>
        <dbReference type="ChEBI" id="CHEBI:57865"/>
        <dbReference type="ChEBI" id="CHEBI:58427"/>
        <dbReference type="EC" id="2.7.8.15"/>
    </reaction>
    <physiologicalReaction direction="left-to-right" evidence="18">
        <dbReference type="Rhea" id="RHEA:13290"/>
    </physiologicalReaction>
</comment>
<feature type="transmembrane region" description="Helical" evidence="19">
    <location>
        <begin position="239"/>
        <end position="258"/>
    </location>
</feature>
<dbReference type="RefSeq" id="XP_040880086.1">
    <property type="nucleotide sequence ID" value="XM_041021577.1"/>
</dbReference>
<proteinExistence type="inferred from homology"/>
<dbReference type="GO" id="GO:0003975">
    <property type="term" value="F:UDP-N-acetylglucosamine-dolichyl-phosphate N-acetylglucosaminephosphotransferase activity"/>
    <property type="evidence" value="ECO:0007669"/>
    <property type="project" value="UniProtKB-EC"/>
</dbReference>
<feature type="transmembrane region" description="Helical" evidence="19">
    <location>
        <begin position="139"/>
        <end position="158"/>
    </location>
</feature>
<dbReference type="PANTHER" id="PTHR10571">
    <property type="entry name" value="UDP-N-ACETYLGLUCOSAMINE--DOLICHYL-PHOSPHATE N-ACETYLGLUCOSAMINEPHOSPHOTRANSFERASE"/>
    <property type="match status" value="1"/>
</dbReference>
<dbReference type="GO" id="GO:0006488">
    <property type="term" value="P:dolichol-linked oligosaccharide biosynthetic process"/>
    <property type="evidence" value="ECO:0007669"/>
    <property type="project" value="EnsemblFungi"/>
</dbReference>
<comment type="cofactor">
    <cofactor evidence="1">
        <name>Mg(2+)</name>
        <dbReference type="ChEBI" id="CHEBI:18420"/>
    </cofactor>
</comment>
<dbReference type="UniPathway" id="UPA00378"/>
<dbReference type="GeneID" id="63914950"/>
<dbReference type="GO" id="GO:0016757">
    <property type="term" value="F:glycosyltransferase activity"/>
    <property type="evidence" value="ECO:0007669"/>
    <property type="project" value="UniProtKB-KW"/>
</dbReference>
<evidence type="ECO:0000256" key="12">
    <source>
        <dbReference type="ARBA" id="ARBA00022842"/>
    </source>
</evidence>
<dbReference type="GO" id="GO:0009060">
    <property type="term" value="P:aerobic respiration"/>
    <property type="evidence" value="ECO:0007669"/>
    <property type="project" value="EnsemblFungi"/>
</dbReference>
<keyword evidence="10" id="KW-0479">Metal-binding</keyword>
<gene>
    <name evidence="20" type="ORF">M437DRAFT_48024</name>
</gene>
<keyword evidence="11" id="KW-0256">Endoplasmic reticulum</keyword>
<dbReference type="EC" id="2.7.8.15" evidence="5"/>
<feature type="transmembrane region" description="Helical" evidence="19">
    <location>
        <begin position="301"/>
        <end position="321"/>
    </location>
</feature>
<keyword evidence="7" id="KW-0328">Glycosyltransferase</keyword>
<dbReference type="EMBL" id="KL584832">
    <property type="protein sequence ID" value="KEQ63063.1"/>
    <property type="molecule type" value="Genomic_DNA"/>
</dbReference>
<comment type="pathway">
    <text evidence="3">Protein modification; protein glycosylation.</text>
</comment>